<reference evidence="3" key="1">
    <citation type="submission" date="2016-10" db="EMBL/GenBank/DDBJ databases">
        <authorList>
            <person name="Varghese N."/>
        </authorList>
    </citation>
    <scope>NUCLEOTIDE SEQUENCE [LARGE SCALE GENOMIC DNA]</scope>
    <source>
        <strain evidence="3">DSM 17980</strain>
    </source>
</reference>
<proteinExistence type="predicted"/>
<evidence type="ECO:0000256" key="1">
    <source>
        <dbReference type="SAM" id="Phobius"/>
    </source>
</evidence>
<keyword evidence="1" id="KW-1133">Transmembrane helix</keyword>
<organism evidence="2 3">
    <name type="scientific">Alicyclobacillus macrosporangiidus</name>
    <dbReference type="NCBI Taxonomy" id="392015"/>
    <lineage>
        <taxon>Bacteria</taxon>
        <taxon>Bacillati</taxon>
        <taxon>Bacillota</taxon>
        <taxon>Bacilli</taxon>
        <taxon>Bacillales</taxon>
        <taxon>Alicyclobacillaceae</taxon>
        <taxon>Alicyclobacillus</taxon>
    </lineage>
</organism>
<name>A0A1I7KMV3_9BACL</name>
<feature type="transmembrane region" description="Helical" evidence="1">
    <location>
        <begin position="6"/>
        <end position="28"/>
    </location>
</feature>
<dbReference type="AlphaFoldDB" id="A0A1I7KMV3"/>
<keyword evidence="1" id="KW-0812">Transmembrane</keyword>
<dbReference type="Proteomes" id="UP000183508">
    <property type="component" value="Unassembled WGS sequence"/>
</dbReference>
<keyword evidence="1" id="KW-0472">Membrane</keyword>
<keyword evidence="3" id="KW-1185">Reference proteome</keyword>
<sequence length="33" mass="3349">MSLAVTAAIMAAAAVVIMGVIWILGGVVGRNRH</sequence>
<protein>
    <submittedName>
        <fullName evidence="2">Uncharacterized protein</fullName>
    </submittedName>
</protein>
<evidence type="ECO:0000313" key="2">
    <source>
        <dbReference type="EMBL" id="SFU98731.1"/>
    </source>
</evidence>
<evidence type="ECO:0000313" key="3">
    <source>
        <dbReference type="Proteomes" id="UP000183508"/>
    </source>
</evidence>
<accession>A0A1I7KMV3</accession>
<gene>
    <name evidence="2" type="ORF">SAMN05421543_11754</name>
</gene>
<dbReference type="EMBL" id="FPBV01000017">
    <property type="protein sequence ID" value="SFU98731.1"/>
    <property type="molecule type" value="Genomic_DNA"/>
</dbReference>